<keyword evidence="1" id="KW-0472">Membrane</keyword>
<reference evidence="2 3" key="1">
    <citation type="submission" date="2018-03" db="EMBL/GenBank/DDBJ databases">
        <title>Genomic Encyclopedia of Archaeal and Bacterial Type Strains, Phase II (KMG-II): from individual species to whole genera.</title>
        <authorList>
            <person name="Goeker M."/>
        </authorList>
    </citation>
    <scope>NUCLEOTIDE SEQUENCE [LARGE SCALE GENOMIC DNA]</scope>
    <source>
        <strain evidence="2 3">DSM 44720</strain>
    </source>
</reference>
<dbReference type="RefSeq" id="WP_106184915.1">
    <property type="nucleotide sequence ID" value="NZ_PVTF01000001.1"/>
</dbReference>
<name>A0A2T0TJ85_9PSEU</name>
<keyword evidence="3" id="KW-1185">Reference proteome</keyword>
<comment type="caution">
    <text evidence="2">The sequence shown here is derived from an EMBL/GenBank/DDBJ whole genome shotgun (WGS) entry which is preliminary data.</text>
</comment>
<dbReference type="EMBL" id="PVTF01000001">
    <property type="protein sequence ID" value="PRY45784.1"/>
    <property type="molecule type" value="Genomic_DNA"/>
</dbReference>
<dbReference type="AlphaFoldDB" id="A0A2T0TJ85"/>
<proteinExistence type="predicted"/>
<feature type="transmembrane region" description="Helical" evidence="1">
    <location>
        <begin position="43"/>
        <end position="63"/>
    </location>
</feature>
<evidence type="ECO:0000313" key="3">
    <source>
        <dbReference type="Proteomes" id="UP000239494"/>
    </source>
</evidence>
<keyword evidence="1" id="KW-1133">Transmembrane helix</keyword>
<protein>
    <submittedName>
        <fullName evidence="2">Uncharacterized protein DUF3311</fullName>
    </submittedName>
</protein>
<keyword evidence="1" id="KW-0812">Transmembrane</keyword>
<dbReference type="InterPro" id="IPR021741">
    <property type="entry name" value="DUF3311"/>
</dbReference>
<gene>
    <name evidence="2" type="ORF">CLV43_10144</name>
</gene>
<evidence type="ECO:0000256" key="1">
    <source>
        <dbReference type="SAM" id="Phobius"/>
    </source>
</evidence>
<evidence type="ECO:0000313" key="2">
    <source>
        <dbReference type="EMBL" id="PRY45784.1"/>
    </source>
</evidence>
<dbReference type="Pfam" id="PF11755">
    <property type="entry name" value="DUF3311"/>
    <property type="match status" value="1"/>
</dbReference>
<organism evidence="2 3">
    <name type="scientific">Umezawaea tangerina</name>
    <dbReference type="NCBI Taxonomy" id="84725"/>
    <lineage>
        <taxon>Bacteria</taxon>
        <taxon>Bacillati</taxon>
        <taxon>Actinomycetota</taxon>
        <taxon>Actinomycetes</taxon>
        <taxon>Pseudonocardiales</taxon>
        <taxon>Pseudonocardiaceae</taxon>
        <taxon>Umezawaea</taxon>
    </lineage>
</organism>
<accession>A0A2T0TJ85</accession>
<dbReference type="OrthoDB" id="123261at2"/>
<sequence>MPSDPKSSLRWSNWNLLLLVPLLMLITPFFNFAKPAVFGLPFFYWYQFAFVPVGVLCVGLVFLKTRDEPVLHGDDHLAVDDLDAGTAKTTGTAKSAGSAKKKGKR</sequence>
<dbReference type="Proteomes" id="UP000239494">
    <property type="component" value="Unassembled WGS sequence"/>
</dbReference>